<protein>
    <submittedName>
        <fullName evidence="1">Uncharacterized protein</fullName>
    </submittedName>
</protein>
<name>X1R5F9_9ZZZZ</name>
<evidence type="ECO:0000313" key="1">
    <source>
        <dbReference type="EMBL" id="GAI58370.1"/>
    </source>
</evidence>
<comment type="caution">
    <text evidence="1">The sequence shown here is derived from an EMBL/GenBank/DDBJ whole genome shotgun (WGS) entry which is preliminary data.</text>
</comment>
<organism evidence="1">
    <name type="scientific">marine sediment metagenome</name>
    <dbReference type="NCBI Taxonomy" id="412755"/>
    <lineage>
        <taxon>unclassified sequences</taxon>
        <taxon>metagenomes</taxon>
        <taxon>ecological metagenomes</taxon>
    </lineage>
</organism>
<proteinExistence type="predicted"/>
<accession>X1R5F9</accession>
<dbReference type="EMBL" id="BARV01034331">
    <property type="protein sequence ID" value="GAI58370.1"/>
    <property type="molecule type" value="Genomic_DNA"/>
</dbReference>
<reference evidence="1" key="1">
    <citation type="journal article" date="2014" name="Front. Microbiol.">
        <title>High frequency of phylogenetically diverse reductive dehalogenase-homologous genes in deep subseafloor sedimentary metagenomes.</title>
        <authorList>
            <person name="Kawai M."/>
            <person name="Futagami T."/>
            <person name="Toyoda A."/>
            <person name="Takaki Y."/>
            <person name="Nishi S."/>
            <person name="Hori S."/>
            <person name="Arai W."/>
            <person name="Tsubouchi T."/>
            <person name="Morono Y."/>
            <person name="Uchiyama I."/>
            <person name="Ito T."/>
            <person name="Fujiyama A."/>
            <person name="Inagaki F."/>
            <person name="Takami H."/>
        </authorList>
    </citation>
    <scope>NUCLEOTIDE SEQUENCE</scope>
    <source>
        <strain evidence="1">Expedition CK06-06</strain>
    </source>
</reference>
<sequence length="45" mass="5163">FCAQLPAHLGDIFTAENAKLAEKELKRHGYLWHKLTQINTVRATQ</sequence>
<gene>
    <name evidence="1" type="ORF">S06H3_53787</name>
</gene>
<feature type="non-terminal residue" evidence="1">
    <location>
        <position position="1"/>
    </location>
</feature>
<dbReference type="AlphaFoldDB" id="X1R5F9"/>